<organism evidence="1">
    <name type="scientific">hydrothermal vent metagenome</name>
    <dbReference type="NCBI Taxonomy" id="652676"/>
    <lineage>
        <taxon>unclassified sequences</taxon>
        <taxon>metagenomes</taxon>
        <taxon>ecological metagenomes</taxon>
    </lineage>
</organism>
<dbReference type="EMBL" id="UOEC01000058">
    <property type="protein sequence ID" value="VAV89285.1"/>
    <property type="molecule type" value="Genomic_DNA"/>
</dbReference>
<evidence type="ECO:0000313" key="1">
    <source>
        <dbReference type="EMBL" id="VAV89285.1"/>
    </source>
</evidence>
<name>A0A3B0S196_9ZZZZ</name>
<proteinExistence type="predicted"/>
<protein>
    <submittedName>
        <fullName evidence="1">Uncharacterized protein</fullName>
    </submittedName>
</protein>
<reference evidence="1" key="1">
    <citation type="submission" date="2018-06" db="EMBL/GenBank/DDBJ databases">
        <authorList>
            <person name="Zhirakovskaya E."/>
        </authorList>
    </citation>
    <scope>NUCLEOTIDE SEQUENCE</scope>
</reference>
<sequence length="64" mass="7249">MKQFLIMAMIASSTIGVVAVTSQVNAGVKGDYAKEYCRYYKSKAIWTGDPDWWAAYYACLKDNR</sequence>
<dbReference type="AlphaFoldDB" id="A0A3B0S196"/>
<accession>A0A3B0S196</accession>
<gene>
    <name evidence="1" type="ORF">MNBD_ALPHA08-1625</name>
</gene>